<dbReference type="PIRSF" id="PIRSF006603">
    <property type="entry name" value="DinF"/>
    <property type="match status" value="1"/>
</dbReference>
<evidence type="ECO:0008006" key="10">
    <source>
        <dbReference type="Google" id="ProtNLM"/>
    </source>
</evidence>
<feature type="transmembrane region" description="Helical" evidence="8">
    <location>
        <begin position="215"/>
        <end position="235"/>
    </location>
</feature>
<feature type="transmembrane region" description="Helical" evidence="8">
    <location>
        <begin position="152"/>
        <end position="172"/>
    </location>
</feature>
<evidence type="ECO:0000256" key="3">
    <source>
        <dbReference type="ARBA" id="ARBA00022448"/>
    </source>
</evidence>
<evidence type="ECO:0000256" key="4">
    <source>
        <dbReference type="ARBA" id="ARBA00022475"/>
    </source>
</evidence>
<keyword evidence="5 8" id="KW-0812">Transmembrane</keyword>
<feature type="transmembrane region" description="Helical" evidence="8">
    <location>
        <begin position="368"/>
        <end position="385"/>
    </location>
</feature>
<dbReference type="PANTHER" id="PTHR42925:SF1">
    <property type="entry name" value="VIRULENCE FACTOR MVIN"/>
    <property type="match status" value="1"/>
</dbReference>
<keyword evidence="3" id="KW-0813">Transport</keyword>
<gene>
    <name evidence="9" type="ORF">BTDB27_000885</name>
</gene>
<reference evidence="9" key="2">
    <citation type="submission" date="2014-01" db="EMBL/GenBank/DDBJ databases">
        <authorList>
            <person name="Aslett M."/>
        </authorList>
    </citation>
    <scope>NUCLEOTIDE SEQUENCE [LARGE SCALE GENOMIC DNA]</scope>
    <source>
        <strain evidence="9">DB27</strain>
    </source>
</reference>
<feature type="transmembrane region" description="Helical" evidence="8">
    <location>
        <begin position="270"/>
        <end position="288"/>
    </location>
</feature>
<organism evidence="9">
    <name type="scientific">Bacillus thuringiensis DB27</name>
    <dbReference type="NCBI Taxonomy" id="1431339"/>
    <lineage>
        <taxon>Bacteria</taxon>
        <taxon>Bacillati</taxon>
        <taxon>Bacillota</taxon>
        <taxon>Bacilli</taxon>
        <taxon>Bacillales</taxon>
        <taxon>Bacillaceae</taxon>
        <taxon>Bacillus</taxon>
        <taxon>Bacillus cereus group</taxon>
    </lineage>
</organism>
<protein>
    <recommendedName>
        <fullName evidence="10">MATE efflux family protein</fullName>
    </recommendedName>
</protein>
<dbReference type="HOGENOM" id="CLU_012893_5_3_9"/>
<dbReference type="NCBIfam" id="TIGR00797">
    <property type="entry name" value="matE"/>
    <property type="match status" value="1"/>
</dbReference>
<feature type="transmembrane region" description="Helical" evidence="8">
    <location>
        <begin position="339"/>
        <end position="362"/>
    </location>
</feature>
<evidence type="ECO:0000256" key="5">
    <source>
        <dbReference type="ARBA" id="ARBA00022692"/>
    </source>
</evidence>
<evidence type="ECO:0000256" key="2">
    <source>
        <dbReference type="ARBA" id="ARBA00010199"/>
    </source>
</evidence>
<feature type="transmembrane region" description="Helical" evidence="8">
    <location>
        <begin position="78"/>
        <end position="99"/>
    </location>
</feature>
<keyword evidence="6 8" id="KW-1133">Transmembrane helix</keyword>
<dbReference type="EMBL" id="HG810016">
    <property type="protein sequence ID" value="CDN34543.1"/>
    <property type="molecule type" value="Genomic_DNA"/>
</dbReference>
<evidence type="ECO:0000256" key="6">
    <source>
        <dbReference type="ARBA" id="ARBA00022989"/>
    </source>
</evidence>
<dbReference type="CDD" id="cd13134">
    <property type="entry name" value="MATE_like_8"/>
    <property type="match status" value="1"/>
</dbReference>
<evidence type="ECO:0000256" key="7">
    <source>
        <dbReference type="ARBA" id="ARBA00023136"/>
    </source>
</evidence>
<reference evidence="9" key="1">
    <citation type="submission" date="2014-01" db="EMBL/GenBank/DDBJ databases">
        <title>Draft genome sequence of highly nematicidal Bacillus thuringiensis DB27.</title>
        <authorList>
            <person name="Iatsenko I."/>
            <person name="Pickard D."/>
            <person name="Corton C."/>
            <person name="Dougan G."/>
            <person name="Sommer R.J."/>
        </authorList>
    </citation>
    <scope>NUCLEOTIDE SEQUENCE [LARGE SCALE GENOMIC DNA]</scope>
    <source>
        <strain evidence="9">DB27</strain>
    </source>
</reference>
<evidence type="ECO:0000313" key="9">
    <source>
        <dbReference type="EMBL" id="CDN34543.1"/>
    </source>
</evidence>
<feature type="transmembrane region" description="Helical" evidence="8">
    <location>
        <begin position="406"/>
        <end position="425"/>
    </location>
</feature>
<dbReference type="GO" id="GO:0042910">
    <property type="term" value="F:xenobiotic transmembrane transporter activity"/>
    <property type="evidence" value="ECO:0007669"/>
    <property type="project" value="InterPro"/>
</dbReference>
<feature type="transmembrane region" description="Helical" evidence="8">
    <location>
        <begin position="111"/>
        <end position="132"/>
    </location>
</feature>
<dbReference type="RefSeq" id="WP_030023954.1">
    <property type="nucleotide sequence ID" value="NZ_HG810016.1"/>
</dbReference>
<name>W8XZK7_BACTU</name>
<sequence>MLRYILLKIDIDKEGTDMAAIQAKNGPTEKLSLFLLTCPIFLEVFLFMLMGIADTFMLSALSDDAVSGVGAANQYLHIAILVLEVIGNGAAIVVSQYLGSKRFMEASKISALAVTLNLIVGLVISAGFLLFSKHMMLAMNLQGDVLTYAQNYLSIVGGAIFLQAIINSLAAIIRVHGFTKQAMFISLGMNMIHIAGNYVLIFGKFGFPELGVQGAAISSAISRLIALIVFFWLLYRVMEYRVKLQYYFTLSKEYIGKILKIGIPSAFEQVMYQACQIVFLYYATYLGTESLAARQYATNISMFTYLFAIGMGTAIIIGRLVGGGEKDEAYERLWKSVKWAIGVTLCMVALVITFRTQLMGLFTDNKHIIGLGASVLLLSVLLETGRTMNIVIINSLRAAGDAKYPVLIGAFSMVLMSLPLGYFFAFHLDMGLVGIWLAIAIDEWTRAIIMFFRWKSRAWERYALVKPEEQEENVSVQVQ</sequence>
<dbReference type="InterPro" id="IPR047135">
    <property type="entry name" value="YsiQ"/>
</dbReference>
<evidence type="ECO:0000256" key="1">
    <source>
        <dbReference type="ARBA" id="ARBA00004651"/>
    </source>
</evidence>
<proteinExistence type="inferred from homology"/>
<feature type="transmembrane region" description="Helical" evidence="8">
    <location>
        <begin position="184"/>
        <end position="203"/>
    </location>
</feature>
<dbReference type="GO" id="GO:0005886">
    <property type="term" value="C:plasma membrane"/>
    <property type="evidence" value="ECO:0007669"/>
    <property type="project" value="UniProtKB-SubCell"/>
</dbReference>
<keyword evidence="4" id="KW-1003">Cell membrane</keyword>
<comment type="similarity">
    <text evidence="2">Belongs to the multi antimicrobial extrusion (MATE) (TC 2.A.66.1) family.</text>
</comment>
<feature type="transmembrane region" description="Helical" evidence="8">
    <location>
        <begin position="33"/>
        <end position="58"/>
    </location>
</feature>
<feature type="transmembrane region" description="Helical" evidence="8">
    <location>
        <begin position="431"/>
        <end position="452"/>
    </location>
</feature>
<dbReference type="Pfam" id="PF01554">
    <property type="entry name" value="MatE"/>
    <property type="match status" value="2"/>
</dbReference>
<dbReference type="InterPro" id="IPR002528">
    <property type="entry name" value="MATE_fam"/>
</dbReference>
<comment type="subcellular location">
    <subcellularLocation>
        <location evidence="1">Cell membrane</location>
        <topology evidence="1">Multi-pass membrane protein</topology>
    </subcellularLocation>
</comment>
<evidence type="ECO:0000256" key="8">
    <source>
        <dbReference type="SAM" id="Phobius"/>
    </source>
</evidence>
<dbReference type="Proteomes" id="UP000030682">
    <property type="component" value="Unassembled WGS sequence"/>
</dbReference>
<dbReference type="AlphaFoldDB" id="W8XZK7"/>
<accession>W8XZK7</accession>
<feature type="transmembrane region" description="Helical" evidence="8">
    <location>
        <begin position="300"/>
        <end position="318"/>
    </location>
</feature>
<dbReference type="GO" id="GO:0015297">
    <property type="term" value="F:antiporter activity"/>
    <property type="evidence" value="ECO:0007669"/>
    <property type="project" value="InterPro"/>
</dbReference>
<keyword evidence="7 8" id="KW-0472">Membrane</keyword>
<dbReference type="InterPro" id="IPR048279">
    <property type="entry name" value="MdtK-like"/>
</dbReference>
<dbReference type="PANTHER" id="PTHR42925">
    <property type="entry name" value="MULTIDRUG AND TOXIN EFFLUX PROTEIN MATE FAMILY"/>
    <property type="match status" value="1"/>
</dbReference>